<dbReference type="AlphaFoldDB" id="G9P4W7"/>
<comment type="caution">
    <text evidence="2">The sequence shown here is derived from an EMBL/GenBank/DDBJ whole genome shotgun (WGS) entry which is preliminary data.</text>
</comment>
<evidence type="ECO:0000313" key="3">
    <source>
        <dbReference type="Proteomes" id="UP000005426"/>
    </source>
</evidence>
<name>G9P4W7_HYPAI</name>
<dbReference type="EMBL" id="ABDG02000027">
    <property type="protein sequence ID" value="EHK42049.1"/>
    <property type="molecule type" value="Genomic_DNA"/>
</dbReference>
<accession>G9P4W7</accession>
<organism evidence="2 3">
    <name type="scientific">Hypocrea atroviridis (strain ATCC 20476 / IMI 206040)</name>
    <name type="common">Trichoderma atroviride</name>
    <dbReference type="NCBI Taxonomy" id="452589"/>
    <lineage>
        <taxon>Eukaryota</taxon>
        <taxon>Fungi</taxon>
        <taxon>Dikarya</taxon>
        <taxon>Ascomycota</taxon>
        <taxon>Pezizomycotina</taxon>
        <taxon>Sordariomycetes</taxon>
        <taxon>Hypocreomycetidae</taxon>
        <taxon>Hypocreales</taxon>
        <taxon>Hypocreaceae</taxon>
        <taxon>Trichoderma</taxon>
    </lineage>
</organism>
<dbReference type="Proteomes" id="UP000005426">
    <property type="component" value="Unassembled WGS sequence"/>
</dbReference>
<keyword evidence="3" id="KW-1185">Reference proteome</keyword>
<dbReference type="HOGENOM" id="CLU_1015855_0_0_1"/>
<sequence length="274" mass="29827">MDEPHQGRPNYQPSPGRVPVRFRGHCRAAAGCCTVPGRFPVGGARAVGDDSRYQEHTWAVRRRRQAQLSACLQDCKRCIAADRQAIANRHHDRPSKGLEAATWRLDCTAQSPRIPESQSPSIPESLQALGPSRAKAISPRSPGSLNLQVSAVCHGGPLALALFSSSHRIASRSAKPIKEPLLKEQTLPAGLYWGGPSPQPLGSARRGPSLPKWRPGCSTPGRRVFLVFGGATQRCPHRWLFSPRREATKQVATGQRLREHEHVPGPVTMAAAHC</sequence>
<reference evidence="2 3" key="1">
    <citation type="journal article" date="2011" name="Genome Biol.">
        <title>Comparative genome sequence analysis underscores mycoparasitism as the ancestral life style of Trichoderma.</title>
        <authorList>
            <person name="Kubicek C.P."/>
            <person name="Herrera-Estrella A."/>
            <person name="Seidl-Seiboth V."/>
            <person name="Martinez D.A."/>
            <person name="Druzhinina I.S."/>
            <person name="Thon M."/>
            <person name="Zeilinger S."/>
            <person name="Casas-Flores S."/>
            <person name="Horwitz B.A."/>
            <person name="Mukherjee P.K."/>
            <person name="Mukherjee M."/>
            <person name="Kredics L."/>
            <person name="Alcaraz L.D."/>
            <person name="Aerts A."/>
            <person name="Antal Z."/>
            <person name="Atanasova L."/>
            <person name="Cervantes-Badillo M.G."/>
            <person name="Challacombe J."/>
            <person name="Chertkov O."/>
            <person name="McCluskey K."/>
            <person name="Coulpier F."/>
            <person name="Deshpande N."/>
            <person name="von Doehren H."/>
            <person name="Ebbole D.J."/>
            <person name="Esquivel-Naranjo E.U."/>
            <person name="Fekete E."/>
            <person name="Flipphi M."/>
            <person name="Glaser F."/>
            <person name="Gomez-Rodriguez E.Y."/>
            <person name="Gruber S."/>
            <person name="Han C."/>
            <person name="Henrissat B."/>
            <person name="Hermosa R."/>
            <person name="Hernandez-Onate M."/>
            <person name="Karaffa L."/>
            <person name="Kosti I."/>
            <person name="Le Crom S."/>
            <person name="Lindquist E."/>
            <person name="Lucas S."/>
            <person name="Luebeck M."/>
            <person name="Luebeck P.S."/>
            <person name="Margeot A."/>
            <person name="Metz B."/>
            <person name="Misra M."/>
            <person name="Nevalainen H."/>
            <person name="Omann M."/>
            <person name="Packer N."/>
            <person name="Perrone G."/>
            <person name="Uresti-Rivera E.E."/>
            <person name="Salamov A."/>
            <person name="Schmoll M."/>
            <person name="Seiboth B."/>
            <person name="Shapiro H."/>
            <person name="Sukno S."/>
            <person name="Tamayo-Ramos J.A."/>
            <person name="Tisch D."/>
            <person name="Wiest A."/>
            <person name="Wilkinson H.H."/>
            <person name="Zhang M."/>
            <person name="Coutinho P.M."/>
            <person name="Kenerley C.M."/>
            <person name="Monte E."/>
            <person name="Baker S.E."/>
            <person name="Grigoriev I.V."/>
        </authorList>
    </citation>
    <scope>NUCLEOTIDE SEQUENCE [LARGE SCALE GENOMIC DNA]</scope>
    <source>
        <strain evidence="3">ATCC 20476 / IMI 206040</strain>
    </source>
</reference>
<protein>
    <submittedName>
        <fullName evidence="2">Uncharacterized protein</fullName>
    </submittedName>
</protein>
<gene>
    <name evidence="2" type="ORF">TRIATDRAFT_130066</name>
</gene>
<evidence type="ECO:0000313" key="2">
    <source>
        <dbReference type="EMBL" id="EHK42049.1"/>
    </source>
</evidence>
<feature type="region of interest" description="Disordered" evidence="1">
    <location>
        <begin position="192"/>
        <end position="215"/>
    </location>
</feature>
<proteinExistence type="predicted"/>
<evidence type="ECO:0000256" key="1">
    <source>
        <dbReference type="SAM" id="MobiDB-lite"/>
    </source>
</evidence>